<protein>
    <submittedName>
        <fullName evidence="2">Uncharacterized protein</fullName>
    </submittedName>
</protein>
<dbReference type="EMBL" id="HBIW01011258">
    <property type="protein sequence ID" value="CAE0694196.1"/>
    <property type="molecule type" value="Transcribed_RNA"/>
</dbReference>
<proteinExistence type="predicted"/>
<evidence type="ECO:0000313" key="2">
    <source>
        <dbReference type="EMBL" id="CAE0694196.1"/>
    </source>
</evidence>
<sequence length="108" mass="11437">MARARARLLGGEIAMDGGQLQVFDNRRPPSPPPQFVGPDMSNEPVAPGLEPPPPPPAAPPPPSREEQVELATSAAKLTLTRVDALLAELYGVPDFAAFAKSEDVSKQQ</sequence>
<dbReference type="AlphaFoldDB" id="A0A7S3ZUA6"/>
<feature type="region of interest" description="Disordered" evidence="1">
    <location>
        <begin position="19"/>
        <end position="70"/>
    </location>
</feature>
<accession>A0A7S3ZUA6</accession>
<evidence type="ECO:0000256" key="1">
    <source>
        <dbReference type="SAM" id="MobiDB-lite"/>
    </source>
</evidence>
<organism evidence="2">
    <name type="scientific">Pelagomonas calceolata</name>
    <dbReference type="NCBI Taxonomy" id="35677"/>
    <lineage>
        <taxon>Eukaryota</taxon>
        <taxon>Sar</taxon>
        <taxon>Stramenopiles</taxon>
        <taxon>Ochrophyta</taxon>
        <taxon>Pelagophyceae</taxon>
        <taxon>Pelagomonadales</taxon>
        <taxon>Pelagomonadaceae</taxon>
        <taxon>Pelagomonas</taxon>
    </lineage>
</organism>
<reference evidence="2" key="1">
    <citation type="submission" date="2021-01" db="EMBL/GenBank/DDBJ databases">
        <authorList>
            <person name="Corre E."/>
            <person name="Pelletier E."/>
            <person name="Niang G."/>
            <person name="Scheremetjew M."/>
            <person name="Finn R."/>
            <person name="Kale V."/>
            <person name="Holt S."/>
            <person name="Cochrane G."/>
            <person name="Meng A."/>
            <person name="Brown T."/>
            <person name="Cohen L."/>
        </authorList>
    </citation>
    <scope>NUCLEOTIDE SEQUENCE</scope>
    <source>
        <strain evidence="2">CCMP1756</strain>
    </source>
</reference>
<name>A0A7S3ZUA6_9STRA</name>
<gene>
    <name evidence="2" type="ORF">PCAL00307_LOCUS9632</name>
</gene>
<feature type="compositionally biased region" description="Pro residues" evidence="1">
    <location>
        <begin position="49"/>
        <end position="62"/>
    </location>
</feature>